<dbReference type="AlphaFoldDB" id="A0A5R9FV87"/>
<dbReference type="InterPro" id="IPR050564">
    <property type="entry name" value="F420-G6PD/mer"/>
</dbReference>
<dbReference type="Pfam" id="PF00296">
    <property type="entry name" value="Bac_luciferase"/>
    <property type="match status" value="1"/>
</dbReference>
<protein>
    <submittedName>
        <fullName evidence="3">LLM class F420-dependent oxidoreductase</fullName>
    </submittedName>
</protein>
<keyword evidence="4" id="KW-1185">Reference proteome</keyword>
<dbReference type="PANTHER" id="PTHR43244">
    <property type="match status" value="1"/>
</dbReference>
<proteinExistence type="predicted"/>
<name>A0A5R9FV87_9ACTN</name>
<dbReference type="SUPFAM" id="SSF51679">
    <property type="entry name" value="Bacterial luciferase-like"/>
    <property type="match status" value="1"/>
</dbReference>
<evidence type="ECO:0000313" key="4">
    <source>
        <dbReference type="Proteomes" id="UP000305906"/>
    </source>
</evidence>
<dbReference type="RefSeq" id="WP_138043416.1">
    <property type="nucleotide sequence ID" value="NZ_VBZC01000002.1"/>
</dbReference>
<dbReference type="Gene3D" id="3.20.20.30">
    <property type="entry name" value="Luciferase-like domain"/>
    <property type="match status" value="1"/>
</dbReference>
<dbReference type="EMBL" id="VBZC01000002">
    <property type="protein sequence ID" value="TLS47887.1"/>
    <property type="molecule type" value="Genomic_DNA"/>
</dbReference>
<gene>
    <name evidence="3" type="ORF">FE633_02680</name>
</gene>
<sequence>MVQIGYTMMAEQAGPRELVQHVVAAEHAGFDFSVTSDHYFPWLEEQGHAPYAWSVLGAAAQATSRIPLMTYVTCPTTRYHPAVVAQKAATTQLLAEGRFRLGLGSGENLNEHVVGDGWPAAHVRLDKLEEAVRIIRALFSGETVNHHGPHFDVTNAKLYDVPDEPPPIGVAVSGERSCALAGRLADLVIATEPKTELVDSFERHGGSGKPKVGQLPVCYDPDKDAAVGRAHDQFRWALGGWPVNAELPGPANFGTATRNVRPGDVAETIPCGDDVDTFVEAVRPYVTAGFTEIALVQVGGEHQHPFLDWAEKKLLPALKDL</sequence>
<dbReference type="CDD" id="cd01097">
    <property type="entry name" value="Tetrahydromethanopterin_reductase"/>
    <property type="match status" value="1"/>
</dbReference>
<reference evidence="3 4" key="1">
    <citation type="submission" date="2019-05" db="EMBL/GenBank/DDBJ databases">
        <title>Streptomyces sp. NEAU-C151, a novel actinomycete isolated from soil.</title>
        <authorList>
            <person name="Han L."/>
            <person name="Jiang H."/>
        </authorList>
    </citation>
    <scope>NUCLEOTIDE SEQUENCE [LARGE SCALE GENOMIC DNA]</scope>
    <source>
        <strain evidence="3 4">NEAU-C151</strain>
    </source>
</reference>
<accession>A0A5R9FV87</accession>
<dbReference type="GO" id="GO:0016705">
    <property type="term" value="F:oxidoreductase activity, acting on paired donors, with incorporation or reduction of molecular oxygen"/>
    <property type="evidence" value="ECO:0007669"/>
    <property type="project" value="InterPro"/>
</dbReference>
<evidence type="ECO:0000256" key="1">
    <source>
        <dbReference type="ARBA" id="ARBA00023002"/>
    </source>
</evidence>
<dbReference type="Proteomes" id="UP000305906">
    <property type="component" value="Unassembled WGS sequence"/>
</dbReference>
<feature type="domain" description="Luciferase-like" evidence="2">
    <location>
        <begin position="8"/>
        <end position="291"/>
    </location>
</feature>
<dbReference type="InterPro" id="IPR019945">
    <property type="entry name" value="F420_G6P_DH-rel"/>
</dbReference>
<evidence type="ECO:0000259" key="2">
    <source>
        <dbReference type="Pfam" id="PF00296"/>
    </source>
</evidence>
<comment type="caution">
    <text evidence="3">The sequence shown here is derived from an EMBL/GenBank/DDBJ whole genome shotgun (WGS) entry which is preliminary data.</text>
</comment>
<dbReference type="NCBIfam" id="TIGR03557">
    <property type="entry name" value="F420_G6P_family"/>
    <property type="match status" value="1"/>
</dbReference>
<dbReference type="PANTHER" id="PTHR43244:SF1">
    <property type="entry name" value="5,10-METHYLENETETRAHYDROMETHANOPTERIN REDUCTASE"/>
    <property type="match status" value="1"/>
</dbReference>
<keyword evidence="1" id="KW-0560">Oxidoreductase</keyword>
<dbReference type="InterPro" id="IPR036661">
    <property type="entry name" value="Luciferase-like_sf"/>
</dbReference>
<organism evidence="3 4">
    <name type="scientific">Streptomyces montanus</name>
    <dbReference type="NCBI Taxonomy" id="2580423"/>
    <lineage>
        <taxon>Bacteria</taxon>
        <taxon>Bacillati</taxon>
        <taxon>Actinomycetota</taxon>
        <taxon>Actinomycetes</taxon>
        <taxon>Kitasatosporales</taxon>
        <taxon>Streptomycetaceae</taxon>
        <taxon>Streptomyces</taxon>
    </lineage>
</organism>
<dbReference type="InterPro" id="IPR011251">
    <property type="entry name" value="Luciferase-like_dom"/>
</dbReference>
<evidence type="ECO:0000313" key="3">
    <source>
        <dbReference type="EMBL" id="TLS47887.1"/>
    </source>
</evidence>